<keyword evidence="2" id="KW-1185">Reference proteome</keyword>
<comment type="caution">
    <text evidence="1">The sequence shown here is derived from an EMBL/GenBank/DDBJ whole genome shotgun (WGS) entry which is preliminary data.</text>
</comment>
<evidence type="ECO:0000313" key="2">
    <source>
        <dbReference type="Proteomes" id="UP000299102"/>
    </source>
</evidence>
<name>A0A4C1S889_EUMVA</name>
<organism evidence="1 2">
    <name type="scientific">Eumeta variegata</name>
    <name type="common">Bagworm moth</name>
    <name type="synonym">Eumeta japonica</name>
    <dbReference type="NCBI Taxonomy" id="151549"/>
    <lineage>
        <taxon>Eukaryota</taxon>
        <taxon>Metazoa</taxon>
        <taxon>Ecdysozoa</taxon>
        <taxon>Arthropoda</taxon>
        <taxon>Hexapoda</taxon>
        <taxon>Insecta</taxon>
        <taxon>Pterygota</taxon>
        <taxon>Neoptera</taxon>
        <taxon>Endopterygota</taxon>
        <taxon>Lepidoptera</taxon>
        <taxon>Glossata</taxon>
        <taxon>Ditrysia</taxon>
        <taxon>Tineoidea</taxon>
        <taxon>Psychidae</taxon>
        <taxon>Oiketicinae</taxon>
        <taxon>Eumeta</taxon>
    </lineage>
</organism>
<gene>
    <name evidence="1" type="ORF">EVAR_97_1</name>
</gene>
<dbReference type="EMBL" id="BGZK01000001">
    <property type="protein sequence ID" value="GBO98484.1"/>
    <property type="molecule type" value="Genomic_DNA"/>
</dbReference>
<protein>
    <submittedName>
        <fullName evidence="1">Uncharacterized protein</fullName>
    </submittedName>
</protein>
<dbReference type="AlphaFoldDB" id="A0A4C1S889"/>
<sequence>MINIIFRFTLRAVVKDLALRAKHYRIYDRSANFFDDRRLRSKRGGGGANPLPPHSAHSCSAPYATRRMAFTLLGRLRP</sequence>
<reference evidence="1 2" key="1">
    <citation type="journal article" date="2019" name="Commun. Biol.">
        <title>The bagworm genome reveals a unique fibroin gene that provides high tensile strength.</title>
        <authorList>
            <person name="Kono N."/>
            <person name="Nakamura H."/>
            <person name="Ohtoshi R."/>
            <person name="Tomita M."/>
            <person name="Numata K."/>
            <person name="Arakawa K."/>
        </authorList>
    </citation>
    <scope>NUCLEOTIDE SEQUENCE [LARGE SCALE GENOMIC DNA]</scope>
</reference>
<evidence type="ECO:0000313" key="1">
    <source>
        <dbReference type="EMBL" id="GBO98484.1"/>
    </source>
</evidence>
<accession>A0A4C1S889</accession>
<dbReference type="Proteomes" id="UP000299102">
    <property type="component" value="Unassembled WGS sequence"/>
</dbReference>
<proteinExistence type="predicted"/>